<dbReference type="Proteomes" id="UP000680714">
    <property type="component" value="Unassembled WGS sequence"/>
</dbReference>
<evidence type="ECO:0000313" key="4">
    <source>
        <dbReference type="Proteomes" id="UP000680714"/>
    </source>
</evidence>
<keyword evidence="1" id="KW-0732">Signal</keyword>
<keyword evidence="4" id="KW-1185">Reference proteome</keyword>
<dbReference type="InterPro" id="IPR011249">
    <property type="entry name" value="Metalloenz_LuxS/M16"/>
</dbReference>
<feature type="domain" description="Peptidase M16 C-terminal" evidence="2">
    <location>
        <begin position="186"/>
        <end position="358"/>
    </location>
</feature>
<proteinExistence type="predicted"/>
<dbReference type="InterPro" id="IPR007863">
    <property type="entry name" value="Peptidase_M16_C"/>
</dbReference>
<organism evidence="3 4">
    <name type="scientific">Magnetospirillum sulfuroxidans</name>
    <dbReference type="NCBI Taxonomy" id="611300"/>
    <lineage>
        <taxon>Bacteria</taxon>
        <taxon>Pseudomonadati</taxon>
        <taxon>Pseudomonadota</taxon>
        <taxon>Alphaproteobacteria</taxon>
        <taxon>Rhodospirillales</taxon>
        <taxon>Rhodospirillaceae</taxon>
        <taxon>Magnetospirillum</taxon>
    </lineage>
</organism>
<accession>A0ABS5IBQ6</accession>
<dbReference type="PANTHER" id="PTHR11851:SF224">
    <property type="entry name" value="PROCESSING PROTEASE"/>
    <property type="match status" value="1"/>
</dbReference>
<feature type="chain" id="PRO_5046976655" evidence="1">
    <location>
        <begin position="20"/>
        <end position="433"/>
    </location>
</feature>
<dbReference type="Pfam" id="PF05193">
    <property type="entry name" value="Peptidase_M16_C"/>
    <property type="match status" value="1"/>
</dbReference>
<dbReference type="PANTHER" id="PTHR11851">
    <property type="entry name" value="METALLOPROTEASE"/>
    <property type="match status" value="1"/>
</dbReference>
<gene>
    <name evidence="3" type="ORF">KEC16_09035</name>
</gene>
<dbReference type="Gene3D" id="3.30.830.10">
    <property type="entry name" value="Metalloenzyme, LuxS/M16 peptidase-like"/>
    <property type="match status" value="2"/>
</dbReference>
<evidence type="ECO:0000256" key="1">
    <source>
        <dbReference type="SAM" id="SignalP"/>
    </source>
</evidence>
<comment type="caution">
    <text evidence="3">The sequence shown here is derived from an EMBL/GenBank/DDBJ whole genome shotgun (WGS) entry which is preliminary data.</text>
</comment>
<dbReference type="EMBL" id="JAGTUF010000006">
    <property type="protein sequence ID" value="MBR9971859.1"/>
    <property type="molecule type" value="Genomic_DNA"/>
</dbReference>
<name>A0ABS5IBQ6_9PROT</name>
<sequence>MIRRLVFALLLTLPLPAWAVTVEKVTSPGGIEAWLVQDHANPIIAMEVAFAGGAAVETKPGLVNMMASLLDEGAGPYDSQSFQGKLEDLSIGLSFHAGRDDLRGSLKTLTDNRDTAFELFRLALTQPRFDKEPTERIRGQILAGLTRELQNPNSVASRLWNKAAFGAHPYARPVNGAPDTVKAIKTAELKAHAKTWLSRQGLIVGIVGDITPEQLAPLLDQTFGALPASHPAIKVSEATIATGKTIVEQRDIPQSVAVFGAPGIKRDDSNWFPAYVMNYILGGGGFSSRLTEEVREKRGLAYSVYSYLLPMDHAGVLVGGVATQNARVKQSLDLIRQELRRMADAGPSETELADAKTYLTGSFPLSLDSTAAIANLLVVMQSDKLGIDYLQRRNALIAAVDMDQVKTAAKRLLDADNLLVVIVGKPEGVTSSP</sequence>
<protein>
    <submittedName>
        <fullName evidence="3">Insulinase family protein</fullName>
    </submittedName>
</protein>
<feature type="signal peptide" evidence="1">
    <location>
        <begin position="1"/>
        <end position="19"/>
    </location>
</feature>
<dbReference type="RefSeq" id="WP_211548034.1">
    <property type="nucleotide sequence ID" value="NZ_JAGTUF010000006.1"/>
</dbReference>
<dbReference type="InterPro" id="IPR050361">
    <property type="entry name" value="MPP/UQCRC_Complex"/>
</dbReference>
<reference evidence="3 4" key="1">
    <citation type="submission" date="2021-04" db="EMBL/GenBank/DDBJ databases">
        <title>Magnetospirillum sulfuroxidans sp. nov., a facultative chemolithoautotrophic sulfur-oxidizing alphaproteobacterium isolated from freshwater sediment and proposals for Paramagetospirillum gen. nov., and Magnetospirillaceae fam. nov.</title>
        <authorList>
            <person name="Koziaeva V."/>
            <person name="Geelhoed J.S."/>
            <person name="Sorokin D.Y."/>
            <person name="Grouzdev D.S."/>
        </authorList>
    </citation>
    <scope>NUCLEOTIDE SEQUENCE [LARGE SCALE GENOMIC DNA]</scope>
    <source>
        <strain evidence="3 4">J10</strain>
    </source>
</reference>
<evidence type="ECO:0000313" key="3">
    <source>
        <dbReference type="EMBL" id="MBR9971859.1"/>
    </source>
</evidence>
<evidence type="ECO:0000259" key="2">
    <source>
        <dbReference type="Pfam" id="PF05193"/>
    </source>
</evidence>
<dbReference type="SUPFAM" id="SSF63411">
    <property type="entry name" value="LuxS/MPP-like metallohydrolase"/>
    <property type="match status" value="2"/>
</dbReference>